<comment type="caution">
    <text evidence="2">The sequence shown here is derived from an EMBL/GenBank/DDBJ whole genome shotgun (WGS) entry which is preliminary data.</text>
</comment>
<evidence type="ECO:0000313" key="2">
    <source>
        <dbReference type="EMBL" id="KAF2607715.1"/>
    </source>
</evidence>
<evidence type="ECO:0000256" key="1">
    <source>
        <dbReference type="SAM" id="MobiDB-lite"/>
    </source>
</evidence>
<dbReference type="Proteomes" id="UP000712281">
    <property type="component" value="Unassembled WGS sequence"/>
</dbReference>
<proteinExistence type="predicted"/>
<evidence type="ECO:0000313" key="3">
    <source>
        <dbReference type="Proteomes" id="UP000712281"/>
    </source>
</evidence>
<dbReference type="AlphaFoldDB" id="A0A8S9LKR2"/>
<dbReference type="EMBL" id="QGKW02000276">
    <property type="protein sequence ID" value="KAF2607715.1"/>
    <property type="molecule type" value="Genomic_DNA"/>
</dbReference>
<accession>A0A8S9LKR2</accession>
<gene>
    <name evidence="2" type="ORF">F2Q68_00044393</name>
</gene>
<reference evidence="2" key="1">
    <citation type="submission" date="2019-12" db="EMBL/GenBank/DDBJ databases">
        <title>Genome sequencing and annotation of Brassica cretica.</title>
        <authorList>
            <person name="Studholme D.J."/>
            <person name="Sarris P.F."/>
        </authorList>
    </citation>
    <scope>NUCLEOTIDE SEQUENCE</scope>
    <source>
        <strain evidence="2">PFS-001/15</strain>
        <tissue evidence="2">Leaf</tissue>
    </source>
</reference>
<organism evidence="2 3">
    <name type="scientific">Brassica cretica</name>
    <name type="common">Mustard</name>
    <dbReference type="NCBI Taxonomy" id="69181"/>
    <lineage>
        <taxon>Eukaryota</taxon>
        <taxon>Viridiplantae</taxon>
        <taxon>Streptophyta</taxon>
        <taxon>Embryophyta</taxon>
        <taxon>Tracheophyta</taxon>
        <taxon>Spermatophyta</taxon>
        <taxon>Magnoliopsida</taxon>
        <taxon>eudicotyledons</taxon>
        <taxon>Gunneridae</taxon>
        <taxon>Pentapetalae</taxon>
        <taxon>rosids</taxon>
        <taxon>malvids</taxon>
        <taxon>Brassicales</taxon>
        <taxon>Brassicaceae</taxon>
        <taxon>Brassiceae</taxon>
        <taxon>Brassica</taxon>
    </lineage>
</organism>
<protein>
    <submittedName>
        <fullName evidence="2">Uncharacterized protein</fullName>
    </submittedName>
</protein>
<name>A0A8S9LKR2_BRACR</name>
<sequence length="103" mass="11561">MQENQNLEPDSRSPTEATISSILYISEPTPELDANFRHNGLPGWVLLEEGFTPVKTRFESLTQNHLNQKKIAGPDPSQAGELSCRAHTVKPDLKKIQNIKDDH</sequence>
<feature type="region of interest" description="Disordered" evidence="1">
    <location>
        <begin position="69"/>
        <end position="88"/>
    </location>
</feature>